<proteinExistence type="predicted"/>
<dbReference type="OrthoDB" id="2893324at2759"/>
<evidence type="ECO:0000313" key="1">
    <source>
        <dbReference type="EMBL" id="KAF9473447.1"/>
    </source>
</evidence>
<comment type="caution">
    <text evidence="1">The sequence shown here is derived from an EMBL/GenBank/DDBJ whole genome shotgun (WGS) entry which is preliminary data.</text>
</comment>
<accession>A0A9P5YPC0</accession>
<gene>
    <name evidence="1" type="ORF">BDN70DRAFT_771659</name>
</gene>
<name>A0A9P5YPC0_9AGAR</name>
<organism evidence="1 2">
    <name type="scientific">Pholiota conissans</name>
    <dbReference type="NCBI Taxonomy" id="109636"/>
    <lineage>
        <taxon>Eukaryota</taxon>
        <taxon>Fungi</taxon>
        <taxon>Dikarya</taxon>
        <taxon>Basidiomycota</taxon>
        <taxon>Agaricomycotina</taxon>
        <taxon>Agaricomycetes</taxon>
        <taxon>Agaricomycetidae</taxon>
        <taxon>Agaricales</taxon>
        <taxon>Agaricineae</taxon>
        <taxon>Strophariaceae</taxon>
        <taxon>Pholiota</taxon>
    </lineage>
</organism>
<dbReference type="EMBL" id="MU155442">
    <property type="protein sequence ID" value="KAF9473447.1"/>
    <property type="molecule type" value="Genomic_DNA"/>
</dbReference>
<keyword evidence="2" id="KW-1185">Reference proteome</keyword>
<sequence>PAIAQVIYTPDYTTPKYPVSIFLAGSICQDKAPQWQLSAIAHLAHLPNTIYNPRVSNWDPNLLQDAAEKRFEDQVLWELKYLQSCSVIMMYLAPDEEGQAIDAPISLLEFGRYADDKRLIVRCPQRFNRRGNVVITGGVYGTQIVNGFPVLIRETVRKLE</sequence>
<feature type="non-terminal residue" evidence="1">
    <location>
        <position position="1"/>
    </location>
</feature>
<reference evidence="1" key="1">
    <citation type="submission" date="2020-11" db="EMBL/GenBank/DDBJ databases">
        <authorList>
            <consortium name="DOE Joint Genome Institute"/>
            <person name="Ahrendt S."/>
            <person name="Riley R."/>
            <person name="Andreopoulos W."/>
            <person name="Labutti K."/>
            <person name="Pangilinan J."/>
            <person name="Ruiz-Duenas F.J."/>
            <person name="Barrasa J.M."/>
            <person name="Sanchez-Garcia M."/>
            <person name="Camarero S."/>
            <person name="Miyauchi S."/>
            <person name="Serrano A."/>
            <person name="Linde D."/>
            <person name="Babiker R."/>
            <person name="Drula E."/>
            <person name="Ayuso-Fernandez I."/>
            <person name="Pacheco R."/>
            <person name="Padilla G."/>
            <person name="Ferreira P."/>
            <person name="Barriuso J."/>
            <person name="Kellner H."/>
            <person name="Castanera R."/>
            <person name="Alfaro M."/>
            <person name="Ramirez L."/>
            <person name="Pisabarro A.G."/>
            <person name="Kuo A."/>
            <person name="Tritt A."/>
            <person name="Lipzen A."/>
            <person name="He G."/>
            <person name="Yan M."/>
            <person name="Ng V."/>
            <person name="Cullen D."/>
            <person name="Martin F."/>
            <person name="Rosso M.-N."/>
            <person name="Henrissat B."/>
            <person name="Hibbett D."/>
            <person name="Martinez A.T."/>
            <person name="Grigoriev I.V."/>
        </authorList>
    </citation>
    <scope>NUCLEOTIDE SEQUENCE</scope>
    <source>
        <strain evidence="1">CIRM-BRFM 674</strain>
    </source>
</reference>
<dbReference type="Gene3D" id="3.40.50.450">
    <property type="match status" value="1"/>
</dbReference>
<dbReference type="InterPro" id="IPR039470">
    <property type="entry name" value="Nuc_deoxyri_tr2"/>
</dbReference>
<dbReference type="AlphaFoldDB" id="A0A9P5YPC0"/>
<feature type="non-terminal residue" evidence="1">
    <location>
        <position position="160"/>
    </location>
</feature>
<protein>
    <submittedName>
        <fullName evidence="1">Uncharacterized protein</fullName>
    </submittedName>
</protein>
<dbReference type="Proteomes" id="UP000807469">
    <property type="component" value="Unassembled WGS sequence"/>
</dbReference>
<evidence type="ECO:0000313" key="2">
    <source>
        <dbReference type="Proteomes" id="UP000807469"/>
    </source>
</evidence>
<dbReference type="Pfam" id="PF15891">
    <property type="entry name" value="Nuc_deoxyri_tr2"/>
    <property type="match status" value="1"/>
</dbReference>